<organism evidence="1 2">
    <name type="scientific">Coffea arabica</name>
    <name type="common">Arabian coffee</name>
    <dbReference type="NCBI Taxonomy" id="13443"/>
    <lineage>
        <taxon>Eukaryota</taxon>
        <taxon>Viridiplantae</taxon>
        <taxon>Streptophyta</taxon>
        <taxon>Embryophyta</taxon>
        <taxon>Tracheophyta</taxon>
        <taxon>Spermatophyta</taxon>
        <taxon>Magnoliopsida</taxon>
        <taxon>eudicotyledons</taxon>
        <taxon>Gunneridae</taxon>
        <taxon>Pentapetalae</taxon>
        <taxon>asterids</taxon>
        <taxon>lamiids</taxon>
        <taxon>Gentianales</taxon>
        <taxon>Rubiaceae</taxon>
        <taxon>Ixoroideae</taxon>
        <taxon>Gardenieae complex</taxon>
        <taxon>Bertiereae - Coffeeae clade</taxon>
        <taxon>Coffeeae</taxon>
        <taxon>Coffea</taxon>
    </lineage>
</organism>
<dbReference type="InterPro" id="IPR012340">
    <property type="entry name" value="NA-bd_OB-fold"/>
</dbReference>
<proteinExistence type="predicted"/>
<reference evidence="2" key="1">
    <citation type="submission" date="2025-08" db="UniProtKB">
        <authorList>
            <consortium name="RefSeq"/>
        </authorList>
    </citation>
    <scope>IDENTIFICATION</scope>
    <source>
        <tissue evidence="2">Leaves</tissue>
    </source>
</reference>
<dbReference type="SUPFAM" id="SSF50249">
    <property type="entry name" value="Nucleic acid-binding proteins"/>
    <property type="match status" value="1"/>
</dbReference>
<sequence>MLRVPEVNSCMVCWTSQVQLVQASHVKTTCGSGLAKKFRIFVFSDFQGVKVTALAIDENIDRVTNLLVPFREYRISRARVHEIPDCSLDVGSYRFYWVLTAETVIEEVIVVDPPKLPSYFRLRSIASCDTVANTENFIVASNRISQISYIGQATSFDIGTAWIKGTISLEYRMGRLWYLACPHCYLPNDFSSSWGIMCRYCSRDIYTFPRACVTLTIKDDTGSINAIAMGDEAEKLIGINSYRLYQADQEVLYPEFLAVILNFPVKQSESLAVIQAAVCATGDIVR</sequence>
<accession>A0ABM4WIH2</accession>
<dbReference type="RefSeq" id="XP_071931587.1">
    <property type="nucleotide sequence ID" value="XM_072075486.1"/>
</dbReference>
<evidence type="ECO:0000313" key="1">
    <source>
        <dbReference type="Proteomes" id="UP001652660"/>
    </source>
</evidence>
<keyword evidence="1" id="KW-1185">Reference proteome</keyword>
<dbReference type="Proteomes" id="UP001652660">
    <property type="component" value="Chromosome 2c"/>
</dbReference>
<dbReference type="GeneID" id="113728825"/>
<dbReference type="Gene3D" id="2.40.50.140">
    <property type="entry name" value="Nucleic acid-binding proteins"/>
    <property type="match status" value="1"/>
</dbReference>
<name>A0ABM4WIH2_COFAR</name>
<gene>
    <name evidence="2" type="primary">LOC113728825</name>
</gene>
<protein>
    <submittedName>
        <fullName evidence="2">Uncharacterized protein isoform X3</fullName>
    </submittedName>
</protein>
<evidence type="ECO:0000313" key="2">
    <source>
        <dbReference type="RefSeq" id="XP_071931587.1"/>
    </source>
</evidence>